<feature type="binding site" evidence="8">
    <location>
        <position position="70"/>
    </location>
    <ligand>
        <name>S-adenosyl-L-methionine</name>
        <dbReference type="ChEBI" id="CHEBI:59789"/>
    </ligand>
</feature>
<comment type="pathway">
    <text evidence="6">Quinol/quinone metabolism; menaquinone biosynthesis.</text>
</comment>
<dbReference type="EC" id="1.21.98.1" evidence="6"/>
<feature type="binding site" evidence="8">
    <location>
        <position position="176"/>
    </location>
    <ligand>
        <name>S-adenosyl-L-methionine</name>
        <dbReference type="ChEBI" id="CHEBI:59789"/>
    </ligand>
</feature>
<dbReference type="PROSITE" id="PS51918">
    <property type="entry name" value="RADICAL_SAM"/>
    <property type="match status" value="1"/>
</dbReference>
<dbReference type="PATRIC" id="fig|1298851.3.peg.1225"/>
<dbReference type="SUPFAM" id="SSF102114">
    <property type="entry name" value="Radical SAM enzymes"/>
    <property type="match status" value="1"/>
</dbReference>
<sequence>MNLQTVEEKILEGKRIAEEEALNLLKEAELLKLGWLAHKVRMRLHPENIVTFLIDRNINYTNVCVSKCKFCAFCRDRDDPDAYIISDEELYNKIKEAKELGATSILLQGGLHPDLDLEWICEMLKKIKEWFPNIHIHGLSAPEIVFYAKQSGVSLKEALRKLKGAGLGSIPGGGAEVLSQRVRDVVSPNKCTVDEWFQVMETAHKMGIRSSATMMFGHIEEPEDIVHHLSRLRKLQDETGGFTAFIPWLFQPKNTPMENVEKTTTVHYLRVLAVSRIFLDNIPNIQASWVTQGGNVAQVSLFFGANDFGSLMIEENVVKAAGVTYRLKLEEILRLIKSAGFRPAQRTTLYQIVKYY</sequence>
<dbReference type="Pfam" id="PF19288">
    <property type="entry name" value="CofH_C"/>
    <property type="match status" value="1"/>
</dbReference>
<dbReference type="PANTHER" id="PTHR43076:SF1">
    <property type="entry name" value="LIPOYL SYNTHASE 2"/>
    <property type="match status" value="1"/>
</dbReference>
<dbReference type="AlphaFoldDB" id="A0A0S3QUF4"/>
<dbReference type="HAMAP" id="MF_00992">
    <property type="entry name" value="MqnC"/>
    <property type="match status" value="1"/>
</dbReference>
<keyword evidence="6" id="KW-0560">Oxidoreductase</keyword>
<evidence type="ECO:0000256" key="4">
    <source>
        <dbReference type="ARBA" id="ARBA00023004"/>
    </source>
</evidence>
<dbReference type="InterPro" id="IPR058240">
    <property type="entry name" value="rSAM_sf"/>
</dbReference>
<dbReference type="NCBIfam" id="TIGR00423">
    <property type="entry name" value="CofH family radical SAM protein"/>
    <property type="match status" value="1"/>
</dbReference>
<dbReference type="GO" id="GO:0016765">
    <property type="term" value="F:transferase activity, transferring alkyl or aryl (other than methyl) groups"/>
    <property type="evidence" value="ECO:0007669"/>
    <property type="project" value="InterPro"/>
</dbReference>
<dbReference type="Pfam" id="PF04055">
    <property type="entry name" value="Radical_SAM"/>
    <property type="match status" value="1"/>
</dbReference>
<feature type="binding site" evidence="8">
    <location>
        <position position="288"/>
    </location>
    <ligand>
        <name>(3R)-3-methyl-D-ornithine</name>
        <dbReference type="ChEBI" id="CHEBI:64642"/>
    </ligand>
</feature>
<keyword evidence="11" id="KW-1185">Reference proteome</keyword>
<dbReference type="InterPro" id="IPR034405">
    <property type="entry name" value="F420"/>
</dbReference>
<dbReference type="EMBL" id="AP013035">
    <property type="protein sequence ID" value="BAT71958.1"/>
    <property type="molecule type" value="Genomic_DNA"/>
</dbReference>
<comment type="catalytic activity">
    <reaction evidence="6">
        <text>dehypoxanthine futalosine + S-adenosyl-L-methionine = cyclic dehypoxanthinylfutalosinate + 5'-deoxyadenosine + L-methionine + H(+)</text>
        <dbReference type="Rhea" id="RHEA:33083"/>
        <dbReference type="ChEBI" id="CHEBI:15378"/>
        <dbReference type="ChEBI" id="CHEBI:17319"/>
        <dbReference type="ChEBI" id="CHEBI:57844"/>
        <dbReference type="ChEBI" id="CHEBI:58864"/>
        <dbReference type="ChEBI" id="CHEBI:59789"/>
        <dbReference type="ChEBI" id="CHEBI:64270"/>
        <dbReference type="EC" id="1.21.98.1"/>
    </reaction>
</comment>
<comment type="cofactor">
    <cofactor evidence="6 7">
        <name>[4Fe-4S] cluster</name>
        <dbReference type="ChEBI" id="CHEBI:49883"/>
    </cofactor>
    <text evidence="6 7">Binds 1 [4Fe-4S] cluster. The cluster is coordinated with 3 cysteines and an exchangeable S-adenosyl-L-methionine.</text>
</comment>
<protein>
    <recommendedName>
        <fullName evidence="6">Cyclic dehypoxanthine futalosine synthase</fullName>
        <shortName evidence="6">Cyclic DHFL synthase</shortName>
        <ecNumber evidence="6">1.21.98.1</ecNumber>
    </recommendedName>
    <alternativeName>
        <fullName evidence="6">Dehypoxanthine futalosine cyclase</fullName>
        <shortName evidence="6">DHFL cyclase</shortName>
    </alternativeName>
    <alternativeName>
        <fullName evidence="6">Menaquinone biosynthetic enzyme MqnC</fullName>
    </alternativeName>
</protein>
<dbReference type="GO" id="GO:0009234">
    <property type="term" value="P:menaquinone biosynthetic process"/>
    <property type="evidence" value="ECO:0007669"/>
    <property type="project" value="UniProtKB-UniRule"/>
</dbReference>
<keyword evidence="5 6" id="KW-0411">Iron-sulfur</keyword>
<keyword evidence="1 6" id="KW-0004">4Fe-4S</keyword>
<dbReference type="SFLD" id="SFLDF00343">
    <property type="entry name" value="aminofutalosine_synthase_(mqnE"/>
    <property type="match status" value="1"/>
</dbReference>
<dbReference type="PIRSF" id="PIRSF004762">
    <property type="entry name" value="CHP00423"/>
    <property type="match status" value="1"/>
</dbReference>
<evidence type="ECO:0000259" key="9">
    <source>
        <dbReference type="PROSITE" id="PS51918"/>
    </source>
</evidence>
<dbReference type="GO" id="GO:0005506">
    <property type="term" value="F:iron ion binding"/>
    <property type="evidence" value="ECO:0007669"/>
    <property type="project" value="UniProtKB-UniRule"/>
</dbReference>
<evidence type="ECO:0000313" key="10">
    <source>
        <dbReference type="EMBL" id="BAT71958.1"/>
    </source>
</evidence>
<reference evidence="11" key="1">
    <citation type="journal article" date="2018" name="Science">
        <title>A primordial and reversible TCA cycle in a facultatively chemolithoautotrophic thermophile.</title>
        <authorList>
            <person name="Nunoura T."/>
            <person name="Chikaraishi Y."/>
            <person name="Izaki R."/>
            <person name="Suwa T."/>
            <person name="Sato T."/>
            <person name="Harada T."/>
            <person name="Mori K."/>
            <person name="Kato Y."/>
            <person name="Miyazaki M."/>
            <person name="Shimamura S."/>
            <person name="Yanagawa K."/>
            <person name="Shuto A."/>
            <person name="Ohkouchi N."/>
            <person name="Fujita N."/>
            <person name="Takaki Y."/>
            <person name="Atomi H."/>
            <person name="Takai K."/>
        </authorList>
    </citation>
    <scope>NUCLEOTIDE SEQUENCE [LARGE SCALE GENOMIC DNA]</scope>
    <source>
        <strain evidence="11">DSM 17441 / JCM 13301 / NBRC 103674 / ABI70S6</strain>
    </source>
</reference>
<keyword evidence="2 6" id="KW-0949">S-adenosyl-L-methionine</keyword>
<dbReference type="CDD" id="cd01335">
    <property type="entry name" value="Radical_SAM"/>
    <property type="match status" value="1"/>
</dbReference>
<feature type="binding site" evidence="8">
    <location>
        <position position="140"/>
    </location>
    <ligand>
        <name>(3R)-3-methyl-D-ornithine</name>
        <dbReference type="ChEBI" id="CHEBI:64642"/>
    </ligand>
</feature>
<dbReference type="Gene3D" id="3.20.20.70">
    <property type="entry name" value="Aldolase class I"/>
    <property type="match status" value="1"/>
</dbReference>
<dbReference type="SFLD" id="SFLDS00029">
    <property type="entry name" value="Radical_SAM"/>
    <property type="match status" value="1"/>
</dbReference>
<dbReference type="GO" id="GO:0044689">
    <property type="term" value="F:7,8-didemethyl-8-hydroxy-5-deazariboflavin synthase activity"/>
    <property type="evidence" value="ECO:0007669"/>
    <property type="project" value="TreeGrafter"/>
</dbReference>
<feature type="binding site" evidence="6 7">
    <location>
        <position position="71"/>
    </location>
    <ligand>
        <name>[4Fe-4S] cluster</name>
        <dbReference type="ChEBI" id="CHEBI:49883"/>
        <note>4Fe-4S-S-AdoMet</note>
    </ligand>
</feature>
<comment type="similarity">
    <text evidence="6">Belongs to the radical SAM superfamily. MqnC family.</text>
</comment>
<dbReference type="STRING" id="1298851.TST_1166"/>
<dbReference type="InterPro" id="IPR020050">
    <property type="entry name" value="FO_synthase_su2"/>
</dbReference>
<proteinExistence type="inferred from homology"/>
<keyword evidence="6" id="KW-0474">Menaquinone biosynthesis</keyword>
<feature type="binding site" evidence="6 7">
    <location>
        <position position="64"/>
    </location>
    <ligand>
        <name>[4Fe-4S] cluster</name>
        <dbReference type="ChEBI" id="CHEBI:49883"/>
        <note>4Fe-4S-S-AdoMet</note>
    </ligand>
</feature>
<dbReference type="InterPro" id="IPR045567">
    <property type="entry name" value="CofH/MnqC-like_C"/>
</dbReference>
<evidence type="ECO:0000256" key="5">
    <source>
        <dbReference type="ARBA" id="ARBA00023014"/>
    </source>
</evidence>
<organism evidence="10 11">
    <name type="scientific">Thermosulfidibacter takaii (strain DSM 17441 / JCM 13301 / NBRC 103674 / ABI70S6)</name>
    <dbReference type="NCBI Taxonomy" id="1298851"/>
    <lineage>
        <taxon>Bacteria</taxon>
        <taxon>Pseudomonadati</taxon>
        <taxon>Thermosulfidibacterota</taxon>
        <taxon>Thermosulfidibacteria</taxon>
        <taxon>Thermosulfidibacterales</taxon>
        <taxon>Thermosulfidibacteraceae</taxon>
    </lineage>
</organism>
<dbReference type="SMART" id="SM00729">
    <property type="entry name" value="Elp3"/>
    <property type="match status" value="1"/>
</dbReference>
<keyword evidence="4 6" id="KW-0408">Iron</keyword>
<gene>
    <name evidence="6" type="primary">mqnC</name>
    <name evidence="10" type="ORF">TST_1166</name>
</gene>
<dbReference type="SFLD" id="SFLDF00342">
    <property type="entry name" value="cyclic_dehypoxanthine_futalosi"/>
    <property type="match status" value="1"/>
</dbReference>
<dbReference type="InterPro" id="IPR007197">
    <property type="entry name" value="rSAM"/>
</dbReference>
<feature type="domain" description="Radical SAM core" evidence="9">
    <location>
        <begin position="50"/>
        <end position="283"/>
    </location>
</feature>
<dbReference type="NCBIfam" id="TIGR03699">
    <property type="entry name" value="menaquin_MqnC"/>
    <property type="match status" value="1"/>
</dbReference>
<evidence type="ECO:0000256" key="1">
    <source>
        <dbReference type="ARBA" id="ARBA00022485"/>
    </source>
</evidence>
<evidence type="ECO:0000256" key="2">
    <source>
        <dbReference type="ARBA" id="ARBA00022691"/>
    </source>
</evidence>
<dbReference type="SFLD" id="SFLDG01389">
    <property type="entry name" value="menaquinone_synthsis_involved"/>
    <property type="match status" value="1"/>
</dbReference>
<keyword evidence="3 6" id="KW-0479">Metal-binding</keyword>
<evidence type="ECO:0000256" key="8">
    <source>
        <dbReference type="PIRSR" id="PIRSR004762-2"/>
    </source>
</evidence>
<dbReference type="InterPro" id="IPR013785">
    <property type="entry name" value="Aldolase_TIM"/>
</dbReference>
<dbReference type="GO" id="GO:0051539">
    <property type="term" value="F:4 iron, 4 sulfur cluster binding"/>
    <property type="evidence" value="ECO:0007669"/>
    <property type="project" value="UniProtKB-KW"/>
</dbReference>
<evidence type="ECO:0000256" key="3">
    <source>
        <dbReference type="ARBA" id="ARBA00022723"/>
    </source>
</evidence>
<dbReference type="KEGG" id="ttk:TST_1166"/>
<dbReference type="UniPathway" id="UPA00079"/>
<dbReference type="SFLD" id="SFLDG01388">
    <property type="entry name" value="7_8-didemethyl-8-hydroxy-5-dea"/>
    <property type="match status" value="1"/>
</dbReference>
<evidence type="ECO:0000256" key="7">
    <source>
        <dbReference type="PIRSR" id="PIRSR004762-1"/>
    </source>
</evidence>
<dbReference type="RefSeq" id="WP_083498618.1">
    <property type="nucleotide sequence ID" value="NZ_AP013035.1"/>
</dbReference>
<dbReference type="SFLD" id="SFLDG01064">
    <property type="entry name" value="F420__menaquinone_cofactor_bio"/>
    <property type="match status" value="1"/>
</dbReference>
<dbReference type="InterPro" id="IPR022431">
    <property type="entry name" value="Cyclic_DHFL_synthase_mqnC"/>
</dbReference>
<feature type="binding site" evidence="6 7">
    <location>
        <position position="68"/>
    </location>
    <ligand>
        <name>[4Fe-4S] cluster</name>
        <dbReference type="ChEBI" id="CHEBI:49883"/>
        <note>4Fe-4S-S-AdoMet</note>
    </ligand>
</feature>
<comment type="function">
    <text evidence="6">Radical SAM enzyme that catalyzes the cyclization of dehypoxanthine futalosine (DHFL) into cyclic dehypoxanthine futalosine (CDHFL), a step in the biosynthesis of menaquinone (MK, vitamin K2).</text>
</comment>
<dbReference type="InterPro" id="IPR006638">
    <property type="entry name" value="Elp3/MiaA/NifB-like_rSAM"/>
</dbReference>
<accession>A0A0S3QUF4</accession>
<dbReference type="Proteomes" id="UP000063234">
    <property type="component" value="Chromosome"/>
</dbReference>
<dbReference type="GO" id="GO:0046992">
    <property type="term" value="F:oxidoreductase activity, acting on X-H and Y-H to form an X-Y bond"/>
    <property type="evidence" value="ECO:0007669"/>
    <property type="project" value="UniProtKB-UniRule"/>
</dbReference>
<evidence type="ECO:0000313" key="11">
    <source>
        <dbReference type="Proteomes" id="UP000063234"/>
    </source>
</evidence>
<name>A0A0S3QUF4_THET7</name>
<dbReference type="PANTHER" id="PTHR43076">
    <property type="entry name" value="FO SYNTHASE (COFH)"/>
    <property type="match status" value="1"/>
</dbReference>
<evidence type="ECO:0000256" key="6">
    <source>
        <dbReference type="HAMAP-Rule" id="MF_00992"/>
    </source>
</evidence>
<feature type="binding site" evidence="8">
    <location>
        <position position="310"/>
    </location>
    <ligand>
        <name>(3R)-3-methyl-D-ornithine</name>
        <dbReference type="ChEBI" id="CHEBI:64642"/>
    </ligand>
</feature>